<dbReference type="OrthoDB" id="3863715at2759"/>
<comment type="caution">
    <text evidence="2">The sequence shown here is derived from an EMBL/GenBank/DDBJ whole genome shotgun (WGS) entry which is preliminary data.</text>
</comment>
<feature type="domain" description="Integrase catalytic" evidence="1">
    <location>
        <begin position="34"/>
        <end position="159"/>
    </location>
</feature>
<dbReference type="SUPFAM" id="SSF53098">
    <property type="entry name" value="Ribonuclease H-like"/>
    <property type="match status" value="1"/>
</dbReference>
<dbReference type="InterPro" id="IPR012337">
    <property type="entry name" value="RNaseH-like_sf"/>
</dbReference>
<evidence type="ECO:0000259" key="1">
    <source>
        <dbReference type="PROSITE" id="PS50994"/>
    </source>
</evidence>
<proteinExistence type="predicted"/>
<dbReference type="AlphaFoldDB" id="A0A225VWY7"/>
<dbReference type="GO" id="GO:0003676">
    <property type="term" value="F:nucleic acid binding"/>
    <property type="evidence" value="ECO:0007669"/>
    <property type="project" value="InterPro"/>
</dbReference>
<organism evidence="2 3">
    <name type="scientific">Phytophthora megakarya</name>
    <dbReference type="NCBI Taxonomy" id="4795"/>
    <lineage>
        <taxon>Eukaryota</taxon>
        <taxon>Sar</taxon>
        <taxon>Stramenopiles</taxon>
        <taxon>Oomycota</taxon>
        <taxon>Peronosporomycetes</taxon>
        <taxon>Peronosporales</taxon>
        <taxon>Peronosporaceae</taxon>
        <taxon>Phytophthora</taxon>
    </lineage>
</organism>
<dbReference type="Proteomes" id="UP000198211">
    <property type="component" value="Unassembled WGS sequence"/>
</dbReference>
<gene>
    <name evidence="2" type="ORF">PHMEG_00017591</name>
</gene>
<dbReference type="PANTHER" id="PTHR35046">
    <property type="entry name" value="ZINC KNUCKLE (CCHC-TYPE) FAMILY PROTEIN"/>
    <property type="match status" value="1"/>
</dbReference>
<keyword evidence="3" id="KW-1185">Reference proteome</keyword>
<protein>
    <submittedName>
        <fullName evidence="2">Retroelement</fullName>
    </submittedName>
</protein>
<reference evidence="3" key="1">
    <citation type="submission" date="2017-03" db="EMBL/GenBank/DDBJ databases">
        <title>Phytopthora megakarya and P. palmivora, two closely related causual agents of cacao black pod achieved similar genome size and gene model numbers by different mechanisms.</title>
        <authorList>
            <person name="Ali S."/>
            <person name="Shao J."/>
            <person name="Larry D.J."/>
            <person name="Kronmiller B."/>
            <person name="Shen D."/>
            <person name="Strem M.D."/>
            <person name="Melnick R.L."/>
            <person name="Guiltinan M.J."/>
            <person name="Tyler B.M."/>
            <person name="Meinhardt L.W."/>
            <person name="Bailey B.A."/>
        </authorList>
    </citation>
    <scope>NUCLEOTIDE SEQUENCE [LARGE SCALE GENOMIC DNA]</scope>
    <source>
        <strain evidence="3">zdho120</strain>
    </source>
</reference>
<name>A0A225VWY7_9STRA</name>
<dbReference type="PANTHER" id="PTHR35046:SF26">
    <property type="entry name" value="RNA-DIRECTED DNA POLYMERASE"/>
    <property type="match status" value="1"/>
</dbReference>
<dbReference type="InterPro" id="IPR001584">
    <property type="entry name" value="Integrase_cat-core"/>
</dbReference>
<evidence type="ECO:0000313" key="2">
    <source>
        <dbReference type="EMBL" id="OWZ09664.1"/>
    </source>
</evidence>
<dbReference type="GO" id="GO:0015074">
    <property type="term" value="P:DNA integration"/>
    <property type="evidence" value="ECO:0007669"/>
    <property type="project" value="InterPro"/>
</dbReference>
<dbReference type="InterPro" id="IPR036397">
    <property type="entry name" value="RNaseH_sf"/>
</dbReference>
<evidence type="ECO:0000313" key="3">
    <source>
        <dbReference type="Proteomes" id="UP000198211"/>
    </source>
</evidence>
<dbReference type="STRING" id="4795.A0A225VWY7"/>
<dbReference type="EMBL" id="NBNE01002701">
    <property type="protein sequence ID" value="OWZ09664.1"/>
    <property type="molecule type" value="Genomic_DNA"/>
</dbReference>
<dbReference type="PROSITE" id="PS50994">
    <property type="entry name" value="INTEGRASE"/>
    <property type="match status" value="1"/>
</dbReference>
<sequence>MIPTMEGIPTFITDCEQYRRNKPRLTKPSGLLEPLSIPDERWRTISMNFITDLPQTKNKVNSIWVVIDQTMSFHSNDEAVTAEGVAQRFVNNIWNLHVMLTNIVIDRDRKFVSNFLQNVFKSIDTKLSMTVAHCAQGDGQTERMNRTLEEYLRCFVGPL</sequence>
<accession>A0A225VWY7</accession>
<dbReference type="Gene3D" id="3.30.420.10">
    <property type="entry name" value="Ribonuclease H-like superfamily/Ribonuclease H"/>
    <property type="match status" value="1"/>
</dbReference>